<protein>
    <submittedName>
        <fullName evidence="2">Glycoprotein</fullName>
    </submittedName>
</protein>
<keyword evidence="1" id="KW-0472">Membrane</keyword>
<name>A0AAE9MQY1_9RHAB</name>
<evidence type="ECO:0000313" key="3">
    <source>
        <dbReference type="Proteomes" id="UP001248089"/>
    </source>
</evidence>
<feature type="transmembrane region" description="Helical" evidence="1">
    <location>
        <begin position="516"/>
        <end position="534"/>
    </location>
</feature>
<gene>
    <name evidence="2" type="primary">G</name>
</gene>
<keyword evidence="1" id="KW-1133">Transmembrane helix</keyword>
<reference evidence="2" key="1">
    <citation type="journal article" date="2022" name="bioRxiv">
        <title>In-depth study of tomato and weed viromes reveals undiscovered plant virus diversity in an agroecosystem.</title>
        <authorList>
            <person name="Rivarez M.P.S."/>
            <person name="Pecman A."/>
            <person name="Bacnik K."/>
            <person name="Maksimovic Carvalho Ferreira O."/>
            <person name="Vucurovic A."/>
            <person name="Seljak G."/>
            <person name="Mehle N."/>
            <person name="Gutierrez-Aguirre I."/>
            <person name="Ravnikar M."/>
            <person name="Kutnjak D."/>
        </authorList>
    </citation>
    <scope>NUCLEOTIDE SEQUENCE</scope>
    <source>
        <strain evidence="2">POR19SW</strain>
    </source>
</reference>
<evidence type="ECO:0000256" key="1">
    <source>
        <dbReference type="SAM" id="Phobius"/>
    </source>
</evidence>
<dbReference type="Proteomes" id="UP001248089">
    <property type="component" value="Segment"/>
</dbReference>
<evidence type="ECO:0000313" key="2">
    <source>
        <dbReference type="EMBL" id="UTQ50532.1"/>
    </source>
</evidence>
<sequence>MTNFQVLVLSVFLLQCLSSGYCADVTTAKSMADPKNPPTDSVSIAPVADCAGNAVDFGTLVRACFVRCAGPPEPEEASKVDIFHMFGEGPRVVECVRIEFSQEFTQTWTFSTIAGSMKSKPVYISEAECISAIEKNCVNYDCNMREPDTLTPEYHYGSVTTVRSTMIMLMSSPSTLYVENDIFHVSPTGSELRFDMSKEIGRSKESIYVWKKITAPDTCPFKAVGVYGCDRYKDNDEDFYSCSGGRIAITPRKGNKDILKACVGVKLSEEGFIYNMTKGTQKEASSGRLAIDARPGTVEAEDTSYLRHKIQQVASKLDSDICLNKCEIMSLEARSSNKTHHLVRAGMDNFLIMPNGTAKYCKPNHGCKLPEKPTFCGNPPRVSIICNNHARYWNPLKPYTEPDEPCYKPDELESLSFSLGTTHYDVNKGLRIKVPQSAYHNSYSNEFLRYHNSHLQMSVKGLDDLKSGWRESQSTGGGLGIITNAQSEIKSPHISIGDSIVKTFGSVFSSVKSLEAIVGIIFVLVIVGASLALLERLTGLYSRLRGPYKNVPTTGIEARDASEGGAKWI</sequence>
<proteinExistence type="predicted"/>
<keyword evidence="1" id="KW-0812">Transmembrane</keyword>
<keyword evidence="3" id="KW-1185">Reference proteome</keyword>
<dbReference type="EMBL" id="OL472112">
    <property type="protein sequence ID" value="UTQ50532.1"/>
    <property type="molecule type" value="Viral_cRNA"/>
</dbReference>
<organism evidence="2 3">
    <name type="scientific">Pastinaca cytorhabdovirus 1</name>
    <dbReference type="NCBI Taxonomy" id="2950847"/>
    <lineage>
        <taxon>Viruses</taxon>
        <taxon>Riboviria</taxon>
        <taxon>Orthornavirae</taxon>
        <taxon>Negarnaviricota</taxon>
        <taxon>Haploviricotina</taxon>
        <taxon>Monjiviricetes</taxon>
        <taxon>Mononegavirales</taxon>
        <taxon>Rhabdoviridae</taxon>
        <taxon>Betarhabdovirinae</taxon>
        <taxon>Alphacytorhabdovirus</taxon>
        <taxon>Alphacytorhabdovirus pastinacae</taxon>
    </lineage>
</organism>
<accession>A0AAE9MQY1</accession>